<dbReference type="SUPFAM" id="SSF51430">
    <property type="entry name" value="NAD(P)-linked oxidoreductase"/>
    <property type="match status" value="1"/>
</dbReference>
<evidence type="ECO:0000313" key="4">
    <source>
        <dbReference type="Proteomes" id="UP000193144"/>
    </source>
</evidence>
<dbReference type="InterPro" id="IPR050523">
    <property type="entry name" value="AKR_Detox_Biosynth"/>
</dbReference>
<dbReference type="STRING" id="1231657.A0A1Y1Z5Q4"/>
<dbReference type="Proteomes" id="UP000193144">
    <property type="component" value="Unassembled WGS sequence"/>
</dbReference>
<organism evidence="3 4">
    <name type="scientific">Clohesyomyces aquaticus</name>
    <dbReference type="NCBI Taxonomy" id="1231657"/>
    <lineage>
        <taxon>Eukaryota</taxon>
        <taxon>Fungi</taxon>
        <taxon>Dikarya</taxon>
        <taxon>Ascomycota</taxon>
        <taxon>Pezizomycotina</taxon>
        <taxon>Dothideomycetes</taxon>
        <taxon>Pleosporomycetidae</taxon>
        <taxon>Pleosporales</taxon>
        <taxon>Lindgomycetaceae</taxon>
        <taxon>Clohesyomyces</taxon>
    </lineage>
</organism>
<reference evidence="3 4" key="1">
    <citation type="submission" date="2016-07" db="EMBL/GenBank/DDBJ databases">
        <title>Pervasive Adenine N6-methylation of Active Genes in Fungi.</title>
        <authorList>
            <consortium name="DOE Joint Genome Institute"/>
            <person name="Mondo S.J."/>
            <person name="Dannebaum R.O."/>
            <person name="Kuo R.C."/>
            <person name="Labutti K."/>
            <person name="Haridas S."/>
            <person name="Kuo A."/>
            <person name="Salamov A."/>
            <person name="Ahrendt S.R."/>
            <person name="Lipzen A."/>
            <person name="Sullivan W."/>
            <person name="Andreopoulos W.B."/>
            <person name="Clum A."/>
            <person name="Lindquist E."/>
            <person name="Daum C."/>
            <person name="Ramamoorthy G.K."/>
            <person name="Gryganskyi A."/>
            <person name="Culley D."/>
            <person name="Magnuson J.K."/>
            <person name="James T.Y."/>
            <person name="O'Malley M.A."/>
            <person name="Stajich J.E."/>
            <person name="Spatafora J.W."/>
            <person name="Visel A."/>
            <person name="Grigoriev I.V."/>
        </authorList>
    </citation>
    <scope>NUCLEOTIDE SEQUENCE [LARGE SCALE GENOMIC DNA]</scope>
    <source>
        <strain evidence="3 4">CBS 115471</strain>
    </source>
</reference>
<dbReference type="EMBL" id="MCFA01000124">
    <property type="protein sequence ID" value="ORY05546.1"/>
    <property type="molecule type" value="Genomic_DNA"/>
</dbReference>
<dbReference type="PANTHER" id="PTHR43364:SF4">
    <property type="entry name" value="NAD(P)-LINKED OXIDOREDUCTASE SUPERFAMILY PROTEIN"/>
    <property type="match status" value="1"/>
</dbReference>
<proteinExistence type="predicted"/>
<dbReference type="Pfam" id="PF00248">
    <property type="entry name" value="Aldo_ket_red"/>
    <property type="match status" value="1"/>
</dbReference>
<dbReference type="InterPro" id="IPR023210">
    <property type="entry name" value="NADP_OxRdtase_dom"/>
</dbReference>
<dbReference type="InterPro" id="IPR036812">
    <property type="entry name" value="NAD(P)_OxRdtase_dom_sf"/>
</dbReference>
<evidence type="ECO:0000259" key="2">
    <source>
        <dbReference type="Pfam" id="PF00248"/>
    </source>
</evidence>
<dbReference type="Gene3D" id="3.20.20.100">
    <property type="entry name" value="NADP-dependent oxidoreductase domain"/>
    <property type="match status" value="1"/>
</dbReference>
<name>A0A1Y1Z5Q4_9PLEO</name>
<dbReference type="OrthoDB" id="48988at2759"/>
<keyword evidence="1" id="KW-0560">Oxidoreductase</keyword>
<feature type="domain" description="NADP-dependent oxidoreductase" evidence="2">
    <location>
        <begin position="3"/>
        <end position="248"/>
    </location>
</feature>
<dbReference type="PANTHER" id="PTHR43364">
    <property type="entry name" value="NADH-SPECIFIC METHYLGLYOXAL REDUCTASE-RELATED"/>
    <property type="match status" value="1"/>
</dbReference>
<sequence>LKELGISHLDTGARYPPLNPGMPEQLIGQATEPSNRFIIHTKVYTNTATDGRGDLSRGPMKDSVHTLYAHRANPATPLERQIRNFNEQIQQDHCNSGVSNTPVAVLRDILELCEQNGWKKPTCYRGNYNLITREMEKTLLPLLRAHGMRYNGYGCAHAADFLTTKLVNNQYADTRFDEANPLGELIQRQFANETLQNAVCNFDKQLKANDLTPVEVAIRWVAHHSALEDDDGIILGVSKVLQVQDTVGFPRKGPLSGAIVSLAENF</sequence>
<evidence type="ECO:0000256" key="1">
    <source>
        <dbReference type="ARBA" id="ARBA00023002"/>
    </source>
</evidence>
<keyword evidence="4" id="KW-1185">Reference proteome</keyword>
<dbReference type="GO" id="GO:0016491">
    <property type="term" value="F:oxidoreductase activity"/>
    <property type="evidence" value="ECO:0007669"/>
    <property type="project" value="UniProtKB-KW"/>
</dbReference>
<comment type="caution">
    <text evidence="3">The sequence shown here is derived from an EMBL/GenBank/DDBJ whole genome shotgun (WGS) entry which is preliminary data.</text>
</comment>
<feature type="non-terminal residue" evidence="3">
    <location>
        <position position="1"/>
    </location>
</feature>
<evidence type="ECO:0000313" key="3">
    <source>
        <dbReference type="EMBL" id="ORY05546.1"/>
    </source>
</evidence>
<dbReference type="AlphaFoldDB" id="A0A1Y1Z5Q4"/>
<protein>
    <submittedName>
        <fullName evidence="3">NADP-dependent oxidoreductase domain-containing protein</fullName>
    </submittedName>
</protein>
<gene>
    <name evidence="3" type="ORF">BCR34DRAFT_490805</name>
</gene>
<accession>A0A1Y1Z5Q4</accession>